<dbReference type="SUPFAM" id="SSF54909">
    <property type="entry name" value="Dimeric alpha+beta barrel"/>
    <property type="match status" value="1"/>
</dbReference>
<proteinExistence type="predicted"/>
<dbReference type="GO" id="GO:0004497">
    <property type="term" value="F:monooxygenase activity"/>
    <property type="evidence" value="ECO:0007669"/>
    <property type="project" value="UniProtKB-KW"/>
</dbReference>
<gene>
    <name evidence="2" type="ORF">QRX50_21785</name>
</gene>
<accession>A0A9Y2MY84</accession>
<evidence type="ECO:0000259" key="1">
    <source>
        <dbReference type="PROSITE" id="PS51725"/>
    </source>
</evidence>
<dbReference type="KEGG" id="acab:QRX50_21785"/>
<organism evidence="2 3">
    <name type="scientific">Amycolatopsis carbonis</name>
    <dbReference type="NCBI Taxonomy" id="715471"/>
    <lineage>
        <taxon>Bacteria</taxon>
        <taxon>Bacillati</taxon>
        <taxon>Actinomycetota</taxon>
        <taxon>Actinomycetes</taxon>
        <taxon>Pseudonocardiales</taxon>
        <taxon>Pseudonocardiaceae</taxon>
        <taxon>Amycolatopsis</taxon>
    </lineage>
</organism>
<dbReference type="InterPro" id="IPR011008">
    <property type="entry name" value="Dimeric_a/b-barrel"/>
</dbReference>
<dbReference type="AlphaFoldDB" id="A0A9Y2MY84"/>
<name>A0A9Y2MY84_9PSEU</name>
<protein>
    <submittedName>
        <fullName evidence="2">Antibiotic biosynthesis monooxygenase</fullName>
    </submittedName>
</protein>
<dbReference type="Proteomes" id="UP001236014">
    <property type="component" value="Chromosome"/>
</dbReference>
<dbReference type="InterPro" id="IPR007138">
    <property type="entry name" value="ABM_dom"/>
</dbReference>
<dbReference type="EMBL" id="CP127294">
    <property type="protein sequence ID" value="WIX83201.1"/>
    <property type="molecule type" value="Genomic_DNA"/>
</dbReference>
<evidence type="ECO:0000313" key="3">
    <source>
        <dbReference type="Proteomes" id="UP001236014"/>
    </source>
</evidence>
<dbReference type="RefSeq" id="WP_285973755.1">
    <property type="nucleotide sequence ID" value="NZ_CP127294.1"/>
</dbReference>
<sequence>MVVEQAYLRIAGGRESDFEEAFRAARSLLAQAQGCTSVELFRDAEHRSTYLLRVGWERLEDHLVAFPASDAGKRFAEHVAGFFADEPEVRHFESTDRSVRGAA</sequence>
<reference evidence="2 3" key="1">
    <citation type="submission" date="2023-06" db="EMBL/GenBank/DDBJ databases">
        <authorList>
            <person name="Oyuntsetseg B."/>
            <person name="Kim S.B."/>
        </authorList>
    </citation>
    <scope>NUCLEOTIDE SEQUENCE [LARGE SCALE GENOMIC DNA]</scope>
    <source>
        <strain evidence="2 3">2-15</strain>
    </source>
</reference>
<dbReference type="PROSITE" id="PS51725">
    <property type="entry name" value="ABM"/>
    <property type="match status" value="1"/>
</dbReference>
<keyword evidence="2" id="KW-0503">Monooxygenase</keyword>
<keyword evidence="3" id="KW-1185">Reference proteome</keyword>
<keyword evidence="2" id="KW-0560">Oxidoreductase</keyword>
<feature type="domain" description="ABM" evidence="1">
    <location>
        <begin position="2"/>
        <end position="92"/>
    </location>
</feature>
<dbReference type="Gene3D" id="3.30.70.100">
    <property type="match status" value="1"/>
</dbReference>
<dbReference type="Pfam" id="PF03992">
    <property type="entry name" value="ABM"/>
    <property type="match status" value="1"/>
</dbReference>
<evidence type="ECO:0000313" key="2">
    <source>
        <dbReference type="EMBL" id="WIX83201.1"/>
    </source>
</evidence>